<evidence type="ECO:0000313" key="3">
    <source>
        <dbReference type="Proteomes" id="UP000326757"/>
    </source>
</evidence>
<name>A0A5N6KCT8_MONLA</name>
<keyword evidence="3" id="KW-1185">Reference proteome</keyword>
<evidence type="ECO:0000313" key="2">
    <source>
        <dbReference type="EMBL" id="KAB8301221.1"/>
    </source>
</evidence>
<feature type="region of interest" description="Disordered" evidence="1">
    <location>
        <begin position="28"/>
        <end position="86"/>
    </location>
</feature>
<sequence length="86" mass="9759">MSECFPYILLFPRRLDALTISIAAQNSGAKGALEPFSDVSSNKNEDPMHREKKKKKKKQMHMTFNPPPPPQTNSPSNSSTRIFKLR</sequence>
<protein>
    <submittedName>
        <fullName evidence="2">Uncharacterized protein</fullName>
    </submittedName>
</protein>
<dbReference type="AlphaFoldDB" id="A0A5N6KCT8"/>
<reference evidence="2 3" key="1">
    <citation type="submission" date="2019-06" db="EMBL/GenBank/DDBJ databases">
        <title>Genome Sequence of the Brown Rot Fungal Pathogen Monilinia laxa.</title>
        <authorList>
            <person name="De Miccolis Angelini R.M."/>
            <person name="Landi L."/>
            <person name="Abate D."/>
            <person name="Pollastro S."/>
            <person name="Romanazzi G."/>
            <person name="Faretra F."/>
        </authorList>
    </citation>
    <scope>NUCLEOTIDE SEQUENCE [LARGE SCALE GENOMIC DNA]</scope>
    <source>
        <strain evidence="2 3">Mlax316</strain>
    </source>
</reference>
<gene>
    <name evidence="2" type="ORF">EYC80_003108</name>
</gene>
<organism evidence="2 3">
    <name type="scientific">Monilinia laxa</name>
    <name type="common">Brown rot fungus</name>
    <name type="synonym">Sclerotinia laxa</name>
    <dbReference type="NCBI Taxonomy" id="61186"/>
    <lineage>
        <taxon>Eukaryota</taxon>
        <taxon>Fungi</taxon>
        <taxon>Dikarya</taxon>
        <taxon>Ascomycota</taxon>
        <taxon>Pezizomycotina</taxon>
        <taxon>Leotiomycetes</taxon>
        <taxon>Helotiales</taxon>
        <taxon>Sclerotiniaceae</taxon>
        <taxon>Monilinia</taxon>
    </lineage>
</organism>
<proteinExistence type="predicted"/>
<feature type="compositionally biased region" description="Basic residues" evidence="1">
    <location>
        <begin position="50"/>
        <end position="60"/>
    </location>
</feature>
<accession>A0A5N6KCT8</accession>
<dbReference type="EMBL" id="VIGI01000004">
    <property type="protein sequence ID" value="KAB8301221.1"/>
    <property type="molecule type" value="Genomic_DNA"/>
</dbReference>
<comment type="caution">
    <text evidence="2">The sequence shown here is derived from an EMBL/GenBank/DDBJ whole genome shotgun (WGS) entry which is preliminary data.</text>
</comment>
<dbReference type="Proteomes" id="UP000326757">
    <property type="component" value="Unassembled WGS sequence"/>
</dbReference>
<evidence type="ECO:0000256" key="1">
    <source>
        <dbReference type="SAM" id="MobiDB-lite"/>
    </source>
</evidence>